<dbReference type="InterPro" id="IPR026320">
    <property type="entry name" value="PRR14"/>
</dbReference>
<evidence type="ECO:0000313" key="2">
    <source>
        <dbReference type="EMBL" id="CAI9590023.1"/>
    </source>
</evidence>
<name>A0ABN9EZ21_9NEOB</name>
<dbReference type="PANTHER" id="PTHR14522:SF0">
    <property type="entry name" value="PROTEIN PRR14L"/>
    <property type="match status" value="1"/>
</dbReference>
<accession>A0ABN9EZ21</accession>
<keyword evidence="3" id="KW-1185">Reference proteome</keyword>
<dbReference type="Proteomes" id="UP001162483">
    <property type="component" value="Unassembled WGS sequence"/>
</dbReference>
<evidence type="ECO:0000256" key="1">
    <source>
        <dbReference type="SAM" id="MobiDB-lite"/>
    </source>
</evidence>
<dbReference type="EMBL" id="CATNWA010016117">
    <property type="protein sequence ID" value="CAI9590023.1"/>
    <property type="molecule type" value="Genomic_DNA"/>
</dbReference>
<evidence type="ECO:0008006" key="4">
    <source>
        <dbReference type="Google" id="ProtNLM"/>
    </source>
</evidence>
<organism evidence="2 3">
    <name type="scientific">Staurois parvus</name>
    <dbReference type="NCBI Taxonomy" id="386267"/>
    <lineage>
        <taxon>Eukaryota</taxon>
        <taxon>Metazoa</taxon>
        <taxon>Chordata</taxon>
        <taxon>Craniata</taxon>
        <taxon>Vertebrata</taxon>
        <taxon>Euteleostomi</taxon>
        <taxon>Amphibia</taxon>
        <taxon>Batrachia</taxon>
        <taxon>Anura</taxon>
        <taxon>Neobatrachia</taxon>
        <taxon>Ranoidea</taxon>
        <taxon>Ranidae</taxon>
        <taxon>Staurois</taxon>
    </lineage>
</organism>
<sequence length="893" mass="99368">MYSFDEEVVTTQPDLSSSIDRLSAKSCNTQECSFCSNIREHVHLRSISADCHEDLSCANNLGYKLDESSHSSSIRLVPAKSTFGEFSWKNTTINLADETAVHFKGSEATGQEQEIKDQFFQVAETEMHCTISQDTPLPHILNGAQLPVACSTTQISEHHNNVPNLQCDTITPCNIINIDSEMRTKKDKSARQQAEDNIVSEVPGSENPNKFAKLDSYVISSHSQSSKSLAVNKTILNSDHLKEVNCRTLPTECLSVADKTCHLETTMQNALVPYVDIWSFLAKAVVPDVLSFNSTNHMILKKAKSQALELRNHLSCGRKSLLYAKDCSVPDSLPGWEDTKHALFGHSSGQLVSVKTLILKCPDNTFKLPKSQLHGHFACSHRVEKSNSILCVDPLISQTKWISFSRTEAVNAKVLSACSPVGKIRSAKKSKCYAQVNDSCLQKMEILTHPLLSSSPIVKSTVLPAGILASSLTNSEIVHTLRNKHVVPLKHMITRSRNNINYKRSFECLNILKPAQPSFCSPKHPIMKIHSILIDEHRSPFKLFKGQSGKGSPPEMAVGTLKRKRICIETKKTLPTNISKKPLPLQDNQQLPKDCLRQPTCCQMEMKVVRADKSIENCTLKLEPQSLTCTIQGAKRPKTSHENFGQPSSSDLQGSMDTASHKTLRLHPHSLSICKIQKASDLPRNMYMTSDISLRRQPSRKCKSSFMPEYNVPNSNMQVFKLSKAFHAHTCHIPNHRLLPSKHAVPKMTSNTLYADMIKRDVVTLNKCTAEQTLLHQLSAIASRLTAPCKSSSKLTPLSNTAKLVPFRGVQLQARKLLNVFSCVNMKISSQTAGNVGFSSGRDHLLSQCMDIFPAHLSKAYPEVLASSFFLGQHHIPCIFSNENRSKLFIRLY</sequence>
<feature type="region of interest" description="Disordered" evidence="1">
    <location>
        <begin position="636"/>
        <end position="656"/>
    </location>
</feature>
<reference evidence="2" key="1">
    <citation type="submission" date="2023-05" db="EMBL/GenBank/DDBJ databases">
        <authorList>
            <person name="Stuckert A."/>
        </authorList>
    </citation>
    <scope>NUCLEOTIDE SEQUENCE</scope>
</reference>
<evidence type="ECO:0000313" key="3">
    <source>
        <dbReference type="Proteomes" id="UP001162483"/>
    </source>
</evidence>
<comment type="caution">
    <text evidence="2">The sequence shown here is derived from an EMBL/GenBank/DDBJ whole genome shotgun (WGS) entry which is preliminary data.</text>
</comment>
<protein>
    <recommendedName>
        <fullName evidence="4">Tantalus-like domain-containing protein</fullName>
    </recommendedName>
</protein>
<proteinExistence type="predicted"/>
<feature type="compositionally biased region" description="Polar residues" evidence="1">
    <location>
        <begin position="642"/>
        <end position="656"/>
    </location>
</feature>
<dbReference type="PANTHER" id="PTHR14522">
    <property type="entry name" value="EMO2-RELATED"/>
    <property type="match status" value="1"/>
</dbReference>
<gene>
    <name evidence="2" type="ORF">SPARVUS_LOCUS10984507</name>
</gene>